<dbReference type="GO" id="GO:0003723">
    <property type="term" value="F:RNA binding"/>
    <property type="evidence" value="ECO:0007669"/>
    <property type="project" value="InterPro"/>
</dbReference>
<dbReference type="FunFam" id="3.40.50.790:FF:000001">
    <property type="entry name" value="50S ribosomal protein L1"/>
    <property type="match status" value="1"/>
</dbReference>
<dbReference type="InterPro" id="IPR016095">
    <property type="entry name" value="Ribosomal_uL1_3-a/b-sand"/>
</dbReference>
<evidence type="ECO:0000256" key="3">
    <source>
        <dbReference type="ARBA" id="ARBA00023274"/>
    </source>
</evidence>
<keyword evidence="5" id="KW-1185">Reference proteome</keyword>
<dbReference type="PIRSF" id="PIRSF002155">
    <property type="entry name" value="Ribosomal_L1"/>
    <property type="match status" value="1"/>
</dbReference>
<name>A0AAD5XYP7_9FUNG</name>
<organism evidence="4 5">
    <name type="scientific">Clydaea vesicula</name>
    <dbReference type="NCBI Taxonomy" id="447962"/>
    <lineage>
        <taxon>Eukaryota</taxon>
        <taxon>Fungi</taxon>
        <taxon>Fungi incertae sedis</taxon>
        <taxon>Chytridiomycota</taxon>
        <taxon>Chytridiomycota incertae sedis</taxon>
        <taxon>Chytridiomycetes</taxon>
        <taxon>Lobulomycetales</taxon>
        <taxon>Lobulomycetaceae</taxon>
        <taxon>Clydaea</taxon>
    </lineage>
</organism>
<accession>A0AAD5XYP7</accession>
<sequence length="252" mass="28201">MQSPFLLSQKRHFDKKKFFKLKKAFKLQENAENVSFKDSIDVLRTYTMGEDLPTTIHLKIKKSDSGKILRGEVNLPNQLVEGDKGDGSTILVFAKGEAAEEARRLGAHIVGGEELVKEVSEDKHVFQKVLSTKEMYPHVVKIGRYLGPKGLMPSPGKGTVNDDIASMMQTLKASTKYEMDEDGFVHLEIAKTGWKDEKIIENIKSLMESLNVVKPAKTTLKRLIVKIGLSSKYSPGVIFNRAELVPSEILKK</sequence>
<evidence type="ECO:0000313" key="4">
    <source>
        <dbReference type="EMBL" id="KAJ3216675.1"/>
    </source>
</evidence>
<dbReference type="EMBL" id="JADGJW010000465">
    <property type="protein sequence ID" value="KAJ3216675.1"/>
    <property type="molecule type" value="Genomic_DNA"/>
</dbReference>
<dbReference type="SUPFAM" id="SSF56808">
    <property type="entry name" value="Ribosomal protein L1"/>
    <property type="match status" value="1"/>
</dbReference>
<keyword evidence="3" id="KW-0687">Ribonucleoprotein</keyword>
<evidence type="ECO:0000256" key="1">
    <source>
        <dbReference type="ARBA" id="ARBA00010531"/>
    </source>
</evidence>
<dbReference type="Pfam" id="PF00687">
    <property type="entry name" value="Ribosomal_L1"/>
    <property type="match status" value="1"/>
</dbReference>
<dbReference type="InterPro" id="IPR002143">
    <property type="entry name" value="Ribosomal_uL1"/>
</dbReference>
<keyword evidence="2" id="KW-0689">Ribosomal protein</keyword>
<dbReference type="InterPro" id="IPR023674">
    <property type="entry name" value="Ribosomal_uL1-like"/>
</dbReference>
<reference evidence="4" key="1">
    <citation type="submission" date="2020-05" db="EMBL/GenBank/DDBJ databases">
        <title>Phylogenomic resolution of chytrid fungi.</title>
        <authorList>
            <person name="Stajich J.E."/>
            <person name="Amses K."/>
            <person name="Simmons R."/>
            <person name="Seto K."/>
            <person name="Myers J."/>
            <person name="Bonds A."/>
            <person name="Quandt C.A."/>
            <person name="Barry K."/>
            <person name="Liu P."/>
            <person name="Grigoriev I."/>
            <person name="Longcore J.E."/>
            <person name="James T.Y."/>
        </authorList>
    </citation>
    <scope>NUCLEOTIDE SEQUENCE</scope>
    <source>
        <strain evidence="4">JEL0476</strain>
    </source>
</reference>
<evidence type="ECO:0000256" key="2">
    <source>
        <dbReference type="ARBA" id="ARBA00022980"/>
    </source>
</evidence>
<dbReference type="PANTHER" id="PTHR36427">
    <property type="entry name" value="54S RIBOSOMAL PROTEIN L1, MITOCHONDRIAL"/>
    <property type="match status" value="1"/>
</dbReference>
<dbReference type="PANTHER" id="PTHR36427:SF3">
    <property type="entry name" value="LARGE RIBOSOMAL SUBUNIT PROTEIN UL1M"/>
    <property type="match status" value="1"/>
</dbReference>
<proteinExistence type="inferred from homology"/>
<gene>
    <name evidence="4" type="ORF">HK099_005768</name>
</gene>
<dbReference type="Proteomes" id="UP001211065">
    <property type="component" value="Unassembled WGS sequence"/>
</dbReference>
<dbReference type="Gene3D" id="3.40.50.790">
    <property type="match status" value="1"/>
</dbReference>
<comment type="caution">
    <text evidence="4">The sequence shown here is derived from an EMBL/GenBank/DDBJ whole genome shotgun (WGS) entry which is preliminary data.</text>
</comment>
<evidence type="ECO:0008006" key="6">
    <source>
        <dbReference type="Google" id="ProtNLM"/>
    </source>
</evidence>
<dbReference type="GO" id="GO:0006412">
    <property type="term" value="P:translation"/>
    <property type="evidence" value="ECO:0007669"/>
    <property type="project" value="InterPro"/>
</dbReference>
<evidence type="ECO:0000313" key="5">
    <source>
        <dbReference type="Proteomes" id="UP001211065"/>
    </source>
</evidence>
<dbReference type="InterPro" id="IPR028364">
    <property type="entry name" value="Ribosomal_uL1/biogenesis"/>
</dbReference>
<dbReference type="Gene3D" id="3.30.190.20">
    <property type="match status" value="1"/>
</dbReference>
<dbReference type="GO" id="GO:0003735">
    <property type="term" value="F:structural constituent of ribosome"/>
    <property type="evidence" value="ECO:0007669"/>
    <property type="project" value="InterPro"/>
</dbReference>
<protein>
    <recommendedName>
        <fullName evidence="6">Ribosomal protein</fullName>
    </recommendedName>
</protein>
<dbReference type="GO" id="GO:0005762">
    <property type="term" value="C:mitochondrial large ribosomal subunit"/>
    <property type="evidence" value="ECO:0007669"/>
    <property type="project" value="TreeGrafter"/>
</dbReference>
<comment type="similarity">
    <text evidence="1">Belongs to the universal ribosomal protein uL1 family.</text>
</comment>
<dbReference type="CDD" id="cd00403">
    <property type="entry name" value="Ribosomal_L1"/>
    <property type="match status" value="1"/>
</dbReference>
<dbReference type="AlphaFoldDB" id="A0AAD5XYP7"/>